<dbReference type="EMBL" id="JAMZNK010000028">
    <property type="protein sequence ID" value="MDA6071076.1"/>
    <property type="molecule type" value="Genomic_DNA"/>
</dbReference>
<dbReference type="Proteomes" id="UP001212170">
    <property type="component" value="Unassembled WGS sequence"/>
</dbReference>
<dbReference type="InterPro" id="IPR052934">
    <property type="entry name" value="Methyl-DNA_Rec/Restrict_Enz"/>
</dbReference>
<dbReference type="PANTHER" id="PTHR37291">
    <property type="entry name" value="5-METHYLCYTOSINE-SPECIFIC RESTRICTION ENZYME B"/>
    <property type="match status" value="1"/>
</dbReference>
<dbReference type="SMART" id="SM00382">
    <property type="entry name" value="AAA"/>
    <property type="match status" value="1"/>
</dbReference>
<proteinExistence type="predicted"/>
<gene>
    <name evidence="2" type="ORF">NJT12_15785</name>
</gene>
<dbReference type="Gene3D" id="3.40.50.300">
    <property type="entry name" value="P-loop containing nucleotide triphosphate hydrolases"/>
    <property type="match status" value="1"/>
</dbReference>
<accession>A0ABT4WEU4</accession>
<name>A0ABT4WEU4_9FLAO</name>
<sequence length="690" mass="78837">MKIFFGKISDKYDLKQIEDGYYQAPKNSTWFNGINVGDYAFVIGGNRIQLWKALQWGQMVDSENARLDFEIISRDTGLKTKDLIAFKFFKLTIDLIVKSTRSTGGERKAFFELEVEPLFSETDLLDSQTFTNPQNFRNIKTFLPGETINLDSYDIQMQFDNGLLKLHPIKNCGENIISRFKDNTAFIGKGQSQKDKTLSILKATNNIAKPLNITIKDLYDSCMCKYVVENQDTKYWVVNGYEQEKISYDLENDSFVMYFQYSVQRQGTVTQTLNTAKKIKPGDKVLLYNNNSFFGHSTFIETEMQSTIETTLGDVINKKIKNDDGEIVTFTDAKCIYEDLTMDNGFEGEWGQRLNLQPWEDVNEQGINIPGILEHVGSSSIIQNTIIELKDKTFFDLVKNILSGEFQNSKEYNKMNAIIDLIKYKKQVILQGPPGTGKTYSAKKLTFKLLGGDIPERYKLIQFHPSYTYEDFVRGIVSEINKDGEVFYKAKNKIIAEFAKIAAGSKENYVLIIDEINRANLPSVLGELIYALEYRNEPVQSMYDIDGDNSITIPDNLFIIGTMNTADRSVGHIDYAIKRRFAFVDVFPNAEVINSEKGKELFNCVANLFVQVKNGLNVNSVFLASDFDHKEVQLGHSYFILKQATPQEQKVELEMRLKYEIIPILNEYVKDGLLLETAKDEIEKIAGFEC</sequence>
<reference evidence="2 3" key="1">
    <citation type="journal article" date="2023" name="Chemosphere">
        <title>Whole genome analysis of Flavobacterium aziz-sancarii sp. nov., isolated from Ardley Island (Antarctica), revealed a rich resistome and bioremediation potential.</title>
        <authorList>
            <person name="Otur C."/>
            <person name="Okay S."/>
            <person name="Kurt-Kizildogan A."/>
        </authorList>
    </citation>
    <scope>NUCLEOTIDE SEQUENCE [LARGE SCALE GENOMIC DNA]</scope>
    <source>
        <strain evidence="2 3">AC</strain>
    </source>
</reference>
<dbReference type="InterPro" id="IPR003593">
    <property type="entry name" value="AAA+_ATPase"/>
</dbReference>
<organism evidence="2 3">
    <name type="scientific">Flavobacterium azizsancarii</name>
    <dbReference type="NCBI Taxonomy" id="2961580"/>
    <lineage>
        <taxon>Bacteria</taxon>
        <taxon>Pseudomonadati</taxon>
        <taxon>Bacteroidota</taxon>
        <taxon>Flavobacteriia</taxon>
        <taxon>Flavobacteriales</taxon>
        <taxon>Flavobacteriaceae</taxon>
        <taxon>Flavobacterium</taxon>
    </lineage>
</organism>
<evidence type="ECO:0000313" key="2">
    <source>
        <dbReference type="EMBL" id="MDA6071076.1"/>
    </source>
</evidence>
<dbReference type="PANTHER" id="PTHR37291:SF1">
    <property type="entry name" value="TYPE IV METHYL-DIRECTED RESTRICTION ENZYME ECOKMCRB SUBUNIT"/>
    <property type="match status" value="1"/>
</dbReference>
<dbReference type="SUPFAM" id="SSF52540">
    <property type="entry name" value="P-loop containing nucleoside triphosphate hydrolases"/>
    <property type="match status" value="1"/>
</dbReference>
<dbReference type="InterPro" id="IPR011704">
    <property type="entry name" value="ATPase_dyneun-rel_AAA"/>
</dbReference>
<comment type="caution">
    <text evidence="2">The sequence shown here is derived from an EMBL/GenBank/DDBJ whole genome shotgun (WGS) entry which is preliminary data.</text>
</comment>
<dbReference type="Pfam" id="PF07728">
    <property type="entry name" value="AAA_5"/>
    <property type="match status" value="1"/>
</dbReference>
<dbReference type="CDD" id="cd00009">
    <property type="entry name" value="AAA"/>
    <property type="match status" value="1"/>
</dbReference>
<dbReference type="RefSeq" id="WP_271336892.1">
    <property type="nucleotide sequence ID" value="NZ_JAMZNK010000028.1"/>
</dbReference>
<keyword evidence="3" id="KW-1185">Reference proteome</keyword>
<evidence type="ECO:0000313" key="3">
    <source>
        <dbReference type="Proteomes" id="UP001212170"/>
    </source>
</evidence>
<dbReference type="InterPro" id="IPR027417">
    <property type="entry name" value="P-loop_NTPase"/>
</dbReference>
<feature type="domain" description="AAA+ ATPase" evidence="1">
    <location>
        <begin position="424"/>
        <end position="587"/>
    </location>
</feature>
<protein>
    <submittedName>
        <fullName evidence="2">AAA family ATPase</fullName>
    </submittedName>
</protein>
<evidence type="ECO:0000259" key="1">
    <source>
        <dbReference type="SMART" id="SM00382"/>
    </source>
</evidence>